<dbReference type="InterPro" id="IPR036909">
    <property type="entry name" value="Cyt_c-like_dom_sf"/>
</dbReference>
<dbReference type="SUPFAM" id="SSF46626">
    <property type="entry name" value="Cytochrome c"/>
    <property type="match status" value="1"/>
</dbReference>
<dbReference type="RefSeq" id="WP_267537097.1">
    <property type="nucleotide sequence ID" value="NZ_JAPNKA010000001.1"/>
</dbReference>
<dbReference type="PROSITE" id="PS51007">
    <property type="entry name" value="CYTC"/>
    <property type="match status" value="1"/>
</dbReference>
<keyword evidence="2 4" id="KW-0479">Metal-binding</keyword>
<sequence length="137" mass="13980">MTERFRPLLAAIGGVVLLALGGCGGSGGDGNGGGGGGGGTTCPPGGTTLTAQNFGTQFFQSYCTRCHSSTLSGAQRNGAPEGLNWDMLDVVRAHADEINEEAGVTDGNVNTSMPPSEPRPPDDERRKLSEWLSCGAP</sequence>
<evidence type="ECO:0000313" key="7">
    <source>
        <dbReference type="EMBL" id="MCY1078310.1"/>
    </source>
</evidence>
<keyword evidence="3 4" id="KW-0408">Iron</keyword>
<dbReference type="Proteomes" id="UP001207654">
    <property type="component" value="Unassembled WGS sequence"/>
</dbReference>
<dbReference type="EMBL" id="JAPNKA010000001">
    <property type="protein sequence ID" value="MCY1078310.1"/>
    <property type="molecule type" value="Genomic_DNA"/>
</dbReference>
<keyword evidence="8" id="KW-1185">Reference proteome</keyword>
<feature type="compositionally biased region" description="Basic and acidic residues" evidence="5">
    <location>
        <begin position="119"/>
        <end position="129"/>
    </location>
</feature>
<evidence type="ECO:0000259" key="6">
    <source>
        <dbReference type="PROSITE" id="PS51007"/>
    </source>
</evidence>
<evidence type="ECO:0000256" key="4">
    <source>
        <dbReference type="PROSITE-ProRule" id="PRU00433"/>
    </source>
</evidence>
<reference evidence="7 8" key="1">
    <citation type="submission" date="2022-11" db="EMBL/GenBank/DDBJ databases">
        <title>Minimal conservation of predation-associated metabolite biosynthetic gene clusters underscores biosynthetic potential of Myxococcota including descriptions for ten novel species: Archangium lansinium sp. nov., Myxococcus landrumus sp. nov., Nannocystis bai.</title>
        <authorList>
            <person name="Ahearne A."/>
            <person name="Stevens C."/>
            <person name="Phillips K."/>
        </authorList>
    </citation>
    <scope>NUCLEOTIDE SEQUENCE [LARGE SCALE GENOMIC DNA]</scope>
    <source>
        <strain evidence="7 8">MIWBW</strain>
    </source>
</reference>
<evidence type="ECO:0000313" key="8">
    <source>
        <dbReference type="Proteomes" id="UP001207654"/>
    </source>
</evidence>
<evidence type="ECO:0000256" key="5">
    <source>
        <dbReference type="SAM" id="MobiDB-lite"/>
    </source>
</evidence>
<proteinExistence type="predicted"/>
<evidence type="ECO:0000256" key="2">
    <source>
        <dbReference type="ARBA" id="ARBA00022723"/>
    </source>
</evidence>
<name>A0ABT4A9L6_9BACT</name>
<dbReference type="Gene3D" id="1.10.760.10">
    <property type="entry name" value="Cytochrome c-like domain"/>
    <property type="match status" value="1"/>
</dbReference>
<accession>A0ABT4A9L6</accession>
<evidence type="ECO:0000256" key="3">
    <source>
        <dbReference type="ARBA" id="ARBA00023004"/>
    </source>
</evidence>
<dbReference type="InterPro" id="IPR009056">
    <property type="entry name" value="Cyt_c-like_dom"/>
</dbReference>
<keyword evidence="1 4" id="KW-0349">Heme</keyword>
<gene>
    <name evidence="7" type="ORF">OV287_27915</name>
</gene>
<protein>
    <recommendedName>
        <fullName evidence="6">Cytochrome c domain-containing protein</fullName>
    </recommendedName>
</protein>
<feature type="domain" description="Cytochrome c" evidence="6">
    <location>
        <begin position="50"/>
        <end position="136"/>
    </location>
</feature>
<evidence type="ECO:0000256" key="1">
    <source>
        <dbReference type="ARBA" id="ARBA00022617"/>
    </source>
</evidence>
<organism evidence="7 8">
    <name type="scientific">Archangium lansingense</name>
    <dbReference type="NCBI Taxonomy" id="2995310"/>
    <lineage>
        <taxon>Bacteria</taxon>
        <taxon>Pseudomonadati</taxon>
        <taxon>Myxococcota</taxon>
        <taxon>Myxococcia</taxon>
        <taxon>Myxococcales</taxon>
        <taxon>Cystobacterineae</taxon>
        <taxon>Archangiaceae</taxon>
        <taxon>Archangium</taxon>
    </lineage>
</organism>
<feature type="region of interest" description="Disordered" evidence="5">
    <location>
        <begin position="96"/>
        <end position="137"/>
    </location>
</feature>
<comment type="caution">
    <text evidence="7">The sequence shown here is derived from an EMBL/GenBank/DDBJ whole genome shotgun (WGS) entry which is preliminary data.</text>
</comment>
<dbReference type="PROSITE" id="PS51257">
    <property type="entry name" value="PROKAR_LIPOPROTEIN"/>
    <property type="match status" value="1"/>
</dbReference>